<evidence type="ECO:0000313" key="9">
    <source>
        <dbReference type="EMBL" id="SDZ24921.1"/>
    </source>
</evidence>
<evidence type="ECO:0000256" key="3">
    <source>
        <dbReference type="ARBA" id="ARBA00022475"/>
    </source>
</evidence>
<dbReference type="GO" id="GO:0005886">
    <property type="term" value="C:plasma membrane"/>
    <property type="evidence" value="ECO:0007669"/>
    <property type="project" value="UniProtKB-SubCell"/>
</dbReference>
<feature type="transmembrane region" description="Helical" evidence="8">
    <location>
        <begin position="264"/>
        <end position="289"/>
    </location>
</feature>
<evidence type="ECO:0000256" key="8">
    <source>
        <dbReference type="SAM" id="Phobius"/>
    </source>
</evidence>
<dbReference type="PANTHER" id="PTHR43549:SF3">
    <property type="entry name" value="MULTIDRUG RESISTANCE PROTEIN YPNP-RELATED"/>
    <property type="match status" value="1"/>
</dbReference>
<evidence type="ECO:0000256" key="2">
    <source>
        <dbReference type="ARBA" id="ARBA00022448"/>
    </source>
</evidence>
<gene>
    <name evidence="9" type="ORF">SAMN05421547_115146</name>
</gene>
<keyword evidence="2" id="KW-0813">Transport</keyword>
<comment type="subcellular location">
    <subcellularLocation>
        <location evidence="1">Cell inner membrane</location>
        <topology evidence="1">Multi-pass membrane protein</topology>
    </subcellularLocation>
</comment>
<evidence type="ECO:0000256" key="1">
    <source>
        <dbReference type="ARBA" id="ARBA00004429"/>
    </source>
</evidence>
<organism evidence="9 10">
    <name type="scientific">Delftia lacustris</name>
    <dbReference type="NCBI Taxonomy" id="558537"/>
    <lineage>
        <taxon>Bacteria</taxon>
        <taxon>Pseudomonadati</taxon>
        <taxon>Pseudomonadota</taxon>
        <taxon>Betaproteobacteria</taxon>
        <taxon>Burkholderiales</taxon>
        <taxon>Comamonadaceae</taxon>
        <taxon>Delftia</taxon>
    </lineage>
</organism>
<dbReference type="GO" id="GO:0042910">
    <property type="term" value="F:xenobiotic transmembrane transporter activity"/>
    <property type="evidence" value="ECO:0007669"/>
    <property type="project" value="InterPro"/>
</dbReference>
<feature type="transmembrane region" description="Helical" evidence="8">
    <location>
        <begin position="109"/>
        <end position="134"/>
    </location>
</feature>
<feature type="transmembrane region" description="Helical" evidence="8">
    <location>
        <begin position="349"/>
        <end position="371"/>
    </location>
</feature>
<feature type="region of interest" description="Disordered" evidence="7">
    <location>
        <begin position="1"/>
        <end position="22"/>
    </location>
</feature>
<keyword evidence="4 8" id="KW-0812">Transmembrane</keyword>
<accession>A0A1H3RI58</accession>
<evidence type="ECO:0000256" key="4">
    <source>
        <dbReference type="ARBA" id="ARBA00022692"/>
    </source>
</evidence>
<feature type="transmembrane region" description="Helical" evidence="8">
    <location>
        <begin position="410"/>
        <end position="433"/>
    </location>
</feature>
<evidence type="ECO:0000256" key="6">
    <source>
        <dbReference type="ARBA" id="ARBA00023136"/>
    </source>
</evidence>
<dbReference type="PIRSF" id="PIRSF006603">
    <property type="entry name" value="DinF"/>
    <property type="match status" value="1"/>
</dbReference>
<dbReference type="CDD" id="cd13138">
    <property type="entry name" value="MATE_yoeA_like"/>
    <property type="match status" value="1"/>
</dbReference>
<name>A0A1H3RI58_9BURK</name>
<dbReference type="EMBL" id="FNPE01000015">
    <property type="protein sequence ID" value="SDZ24921.1"/>
    <property type="molecule type" value="Genomic_DNA"/>
</dbReference>
<feature type="transmembrane region" description="Helical" evidence="8">
    <location>
        <begin position="187"/>
        <end position="207"/>
    </location>
</feature>
<protein>
    <submittedName>
        <fullName evidence="9">Putative efflux protein, MATE family</fullName>
    </submittedName>
</protein>
<feature type="transmembrane region" description="Helical" evidence="8">
    <location>
        <begin position="213"/>
        <end position="235"/>
    </location>
</feature>
<dbReference type="GeneID" id="94693445"/>
<feature type="transmembrane region" description="Helical" evidence="8">
    <location>
        <begin position="31"/>
        <end position="48"/>
    </location>
</feature>
<feature type="transmembrane region" description="Helical" evidence="8">
    <location>
        <begin position="154"/>
        <end position="175"/>
    </location>
</feature>
<dbReference type="AlphaFoldDB" id="A0A1H3RI58"/>
<keyword evidence="3" id="KW-1003">Cell membrane</keyword>
<dbReference type="PANTHER" id="PTHR43549">
    <property type="entry name" value="MULTIDRUG RESISTANCE PROTEIN YPNP-RELATED"/>
    <property type="match status" value="1"/>
</dbReference>
<dbReference type="RefSeq" id="WP_074923017.1">
    <property type="nucleotide sequence ID" value="NZ_CP141274.1"/>
</dbReference>
<dbReference type="Proteomes" id="UP000183417">
    <property type="component" value="Unassembled WGS sequence"/>
</dbReference>
<feature type="transmembrane region" description="Helical" evidence="8">
    <location>
        <begin position="309"/>
        <end position="329"/>
    </location>
</feature>
<dbReference type="InterPro" id="IPR048279">
    <property type="entry name" value="MdtK-like"/>
</dbReference>
<evidence type="ECO:0000256" key="5">
    <source>
        <dbReference type="ARBA" id="ARBA00022989"/>
    </source>
</evidence>
<dbReference type="InterPro" id="IPR002528">
    <property type="entry name" value="MATE_fam"/>
</dbReference>
<sequence length="473" mass="49677">MTKPNEPLPQAAAPAASSPAGPPIAHGTQPLWRTFLVFLGPMVLANILQSLSGTINSVFIGQMLGVQALAAVAAFFPVMFLFIAFVIGLGAGSSVLIGQAYGARMHDKLRAIAGTAMCIGLLFGAVVALFGGLFTEPLMRLLGTPPDIMEQATLYSRIVLLGMPGLFVFLLATSLLRGVGDTVSPMLALLISTGTGLVCTPALIAGWGGLPRLGVASAGVSMILGFTLALGWLGWRLRRIASPLAPNAALWKAMRIDRTLLKSILRVGIPTGVQMIASSMAGLVVVSLVNGFGSSATAAYGAVNQINSFAQFPVISVAITASILGAQAIGAGRSERLGAITATAIRMNLVLGAALALIGSLFARPLLGMFITDEQVLVLAIELLYIVLWSGLLLGCFIALSSIMRASGDVVIPTAITITVLAVLELPLAWWLSRSFGLMGIWMAFPLSYTLTLCLQTAYYKLVWKKRPIRRMV</sequence>
<feature type="transmembrane region" description="Helical" evidence="8">
    <location>
        <begin position="68"/>
        <end position="97"/>
    </location>
</feature>
<feature type="transmembrane region" description="Helical" evidence="8">
    <location>
        <begin position="383"/>
        <end position="403"/>
    </location>
</feature>
<keyword evidence="5 8" id="KW-1133">Transmembrane helix</keyword>
<feature type="transmembrane region" description="Helical" evidence="8">
    <location>
        <begin position="439"/>
        <end position="462"/>
    </location>
</feature>
<dbReference type="Pfam" id="PF01554">
    <property type="entry name" value="MatE"/>
    <property type="match status" value="2"/>
</dbReference>
<dbReference type="GO" id="GO:0015297">
    <property type="term" value="F:antiporter activity"/>
    <property type="evidence" value="ECO:0007669"/>
    <property type="project" value="InterPro"/>
</dbReference>
<keyword evidence="6 8" id="KW-0472">Membrane</keyword>
<evidence type="ECO:0000313" key="10">
    <source>
        <dbReference type="Proteomes" id="UP000183417"/>
    </source>
</evidence>
<dbReference type="NCBIfam" id="TIGR00797">
    <property type="entry name" value="matE"/>
    <property type="match status" value="1"/>
</dbReference>
<proteinExistence type="predicted"/>
<reference evidence="9 10" key="1">
    <citation type="submission" date="2016-10" db="EMBL/GenBank/DDBJ databases">
        <authorList>
            <person name="de Groot N.N."/>
        </authorList>
    </citation>
    <scope>NUCLEOTIDE SEQUENCE [LARGE SCALE GENOMIC DNA]</scope>
    <source>
        <strain evidence="9 10">LMG 24775</strain>
    </source>
</reference>
<dbReference type="InterPro" id="IPR052031">
    <property type="entry name" value="Membrane_Transporter-Flippase"/>
</dbReference>
<evidence type="ECO:0000256" key="7">
    <source>
        <dbReference type="SAM" id="MobiDB-lite"/>
    </source>
</evidence>